<feature type="transmembrane region" description="Helical" evidence="8">
    <location>
        <begin position="104"/>
        <end position="125"/>
    </location>
</feature>
<keyword evidence="5 8" id="KW-1133">Transmembrane helix</keyword>
<keyword evidence="3" id="KW-1003">Cell membrane</keyword>
<dbReference type="Pfam" id="PF00001">
    <property type="entry name" value="7tm_1"/>
    <property type="match status" value="1"/>
</dbReference>
<keyword evidence="4 8" id="KW-0812">Transmembrane</keyword>
<reference evidence="10 11" key="1">
    <citation type="journal article" date="2016" name="Genome Biol. Evol.">
        <title>Gene Family Evolution Reflects Adaptation to Soil Environmental Stressors in the Genome of the Collembolan Orchesella cincta.</title>
        <authorList>
            <person name="Faddeeva-Vakhrusheva A."/>
            <person name="Derks M.F."/>
            <person name="Anvar S.Y."/>
            <person name="Agamennone V."/>
            <person name="Suring W."/>
            <person name="Smit S."/>
            <person name="van Straalen N.M."/>
            <person name="Roelofs D."/>
        </authorList>
    </citation>
    <scope>NUCLEOTIDE SEQUENCE [LARGE SCALE GENOMIC DNA]</scope>
    <source>
        <tissue evidence="10">Mixed pool</tissue>
    </source>
</reference>
<name>A0A1D2M772_ORCCI</name>
<feature type="non-terminal residue" evidence="10">
    <location>
        <position position="286"/>
    </location>
</feature>
<feature type="transmembrane region" description="Helical" evidence="8">
    <location>
        <begin position="183"/>
        <end position="204"/>
    </location>
</feature>
<evidence type="ECO:0000256" key="7">
    <source>
        <dbReference type="ARBA" id="ARBA00023170"/>
    </source>
</evidence>
<gene>
    <name evidence="10" type="ORF">Ocin01_17900</name>
</gene>
<keyword evidence="6 8" id="KW-0472">Membrane</keyword>
<dbReference type="GO" id="GO:0042277">
    <property type="term" value="F:peptide binding"/>
    <property type="evidence" value="ECO:0007669"/>
    <property type="project" value="TreeGrafter"/>
</dbReference>
<dbReference type="GO" id="GO:0004930">
    <property type="term" value="F:G protein-coupled receptor activity"/>
    <property type="evidence" value="ECO:0007669"/>
    <property type="project" value="InterPro"/>
</dbReference>
<comment type="caution">
    <text evidence="10">The sequence shown here is derived from an EMBL/GenBank/DDBJ whole genome shotgun (WGS) entry which is preliminary data.</text>
</comment>
<accession>A0A1D2M772</accession>
<keyword evidence="7 10" id="KW-0675">Receptor</keyword>
<organism evidence="10 11">
    <name type="scientific">Orchesella cincta</name>
    <name type="common">Springtail</name>
    <name type="synonym">Podura cincta</name>
    <dbReference type="NCBI Taxonomy" id="48709"/>
    <lineage>
        <taxon>Eukaryota</taxon>
        <taxon>Metazoa</taxon>
        <taxon>Ecdysozoa</taxon>
        <taxon>Arthropoda</taxon>
        <taxon>Hexapoda</taxon>
        <taxon>Collembola</taxon>
        <taxon>Entomobryomorpha</taxon>
        <taxon>Entomobryoidea</taxon>
        <taxon>Orchesellidae</taxon>
        <taxon>Orchesellinae</taxon>
        <taxon>Orchesella</taxon>
    </lineage>
</organism>
<dbReference type="SUPFAM" id="SSF81321">
    <property type="entry name" value="Family A G protein-coupled receptor-like"/>
    <property type="match status" value="1"/>
</dbReference>
<evidence type="ECO:0000256" key="3">
    <source>
        <dbReference type="ARBA" id="ARBA00022475"/>
    </source>
</evidence>
<evidence type="ECO:0000256" key="2">
    <source>
        <dbReference type="ARBA" id="ARBA00010663"/>
    </source>
</evidence>
<evidence type="ECO:0000256" key="1">
    <source>
        <dbReference type="ARBA" id="ARBA00004651"/>
    </source>
</evidence>
<dbReference type="STRING" id="48709.A0A1D2M772"/>
<keyword evidence="11" id="KW-1185">Reference proteome</keyword>
<dbReference type="Gene3D" id="1.20.1070.10">
    <property type="entry name" value="Rhodopsin 7-helix transmembrane proteins"/>
    <property type="match status" value="1"/>
</dbReference>
<feature type="transmembrane region" description="Helical" evidence="8">
    <location>
        <begin position="23"/>
        <end position="47"/>
    </location>
</feature>
<evidence type="ECO:0000256" key="6">
    <source>
        <dbReference type="ARBA" id="ARBA00023136"/>
    </source>
</evidence>
<dbReference type="GO" id="GO:0032870">
    <property type="term" value="P:cellular response to hormone stimulus"/>
    <property type="evidence" value="ECO:0007669"/>
    <property type="project" value="TreeGrafter"/>
</dbReference>
<dbReference type="PANTHER" id="PTHR24241">
    <property type="entry name" value="NEUROPEPTIDE RECEPTOR-RELATED G-PROTEIN COUPLED RECEPTOR"/>
    <property type="match status" value="1"/>
</dbReference>
<comment type="similarity">
    <text evidence="2">Belongs to the G-protein coupled receptor 1 family.</text>
</comment>
<dbReference type="PROSITE" id="PS50262">
    <property type="entry name" value="G_PROTEIN_RECEP_F1_2"/>
    <property type="match status" value="1"/>
</dbReference>
<dbReference type="InterPro" id="IPR000276">
    <property type="entry name" value="GPCR_Rhodpsn"/>
</dbReference>
<dbReference type="OMA" id="VIFRTSH"/>
<comment type="subcellular location">
    <subcellularLocation>
        <location evidence="1">Cell membrane</location>
        <topology evidence="1">Multi-pass membrane protein</topology>
    </subcellularLocation>
</comment>
<dbReference type="PANTHER" id="PTHR24241:SF59">
    <property type="entry name" value="ADIPOKINETIC HORMONE RECEPTOR, ISOFORM C"/>
    <property type="match status" value="1"/>
</dbReference>
<evidence type="ECO:0000256" key="4">
    <source>
        <dbReference type="ARBA" id="ARBA00022692"/>
    </source>
</evidence>
<protein>
    <submittedName>
        <fullName evidence="10">Gonadotropin-releasing hormone receptor</fullName>
    </submittedName>
</protein>
<proteinExistence type="inferred from homology"/>
<evidence type="ECO:0000313" key="11">
    <source>
        <dbReference type="Proteomes" id="UP000094527"/>
    </source>
</evidence>
<feature type="transmembrane region" description="Helical" evidence="8">
    <location>
        <begin position="59"/>
        <end position="84"/>
    </location>
</feature>
<sequence length="286" mass="32763">MLLENGTGLEIPMDMQLKDSNRFAITGFSLLILCSAVGNIYVLISIIRRNKGKISRINLLLLHLTIANLLVTFLMMPLEIVWNYTVSWLAGDFMCRLMSFFRAFGHYLTGFVIVVISLDLYFAVVKPFAIAYADRRAKIMLAAAWIASIICSFPQSIEKLECYEQCLPINFFPSEMYKVAYDAFFLFFLHLFPLSMVIFCYSCILYQAIKFRSMWSSKSSNDEITVTIVTAFFICWSPYTICRLGIRRMIDSKSAQSVDGRIQAIMFVCTNSVFNPLIYGLFPECK</sequence>
<dbReference type="InterPro" id="IPR017452">
    <property type="entry name" value="GPCR_Rhodpsn_7TM"/>
</dbReference>
<dbReference type="EMBL" id="LJIJ01003194">
    <property type="protein sequence ID" value="ODM88781.1"/>
    <property type="molecule type" value="Genomic_DNA"/>
</dbReference>
<dbReference type="Proteomes" id="UP000094527">
    <property type="component" value="Unassembled WGS sequence"/>
</dbReference>
<evidence type="ECO:0000256" key="5">
    <source>
        <dbReference type="ARBA" id="ARBA00022989"/>
    </source>
</evidence>
<evidence type="ECO:0000313" key="10">
    <source>
        <dbReference type="EMBL" id="ODM88781.1"/>
    </source>
</evidence>
<feature type="domain" description="G-protein coupled receptors family 1 profile" evidence="9">
    <location>
        <begin position="38"/>
        <end position="279"/>
    </location>
</feature>
<evidence type="ECO:0000256" key="8">
    <source>
        <dbReference type="SAM" id="Phobius"/>
    </source>
</evidence>
<feature type="transmembrane region" description="Helical" evidence="8">
    <location>
        <begin position="224"/>
        <end position="241"/>
    </location>
</feature>
<dbReference type="AlphaFoldDB" id="A0A1D2M772"/>
<dbReference type="GO" id="GO:0005886">
    <property type="term" value="C:plasma membrane"/>
    <property type="evidence" value="ECO:0007669"/>
    <property type="project" value="UniProtKB-SubCell"/>
</dbReference>
<dbReference type="OrthoDB" id="6435638at2759"/>
<evidence type="ECO:0000259" key="9">
    <source>
        <dbReference type="PROSITE" id="PS50262"/>
    </source>
</evidence>
<dbReference type="PRINTS" id="PR00237">
    <property type="entry name" value="GPCRRHODOPSN"/>
</dbReference>